<sequence length="261" mass="29525">MNIKVGIIQMNIEFGSPEHNRTKVAKAFSDLANKNYDLILLPELWTTGYDLTRLDEISDKNAEESIAFIQGLAKKYQVDVIGGSVANQKEDGVYNTMIVINRNGELIHEYSKLHLFKLMDEHHHLEAGKDSPSFTLANIKFGGFICYDIRFPEWIRKPVLEGATVLVVVAEWPTARIDHWITLLRARAIENQSYVIACNRVGADPNNTFGGNSMIIDPWGEMIAQGSDQEEIVSGIIDAEKVAEIRTRIPIFDDRRPSFYN</sequence>
<dbReference type="GO" id="GO:0016787">
    <property type="term" value="F:hydrolase activity"/>
    <property type="evidence" value="ECO:0007669"/>
    <property type="project" value="UniProtKB-KW"/>
</dbReference>
<keyword evidence="3" id="KW-0378">Hydrolase</keyword>
<organism evidence="3 4">
    <name type="scientific">Jeotgalibacillus soli</name>
    <dbReference type="NCBI Taxonomy" id="889306"/>
    <lineage>
        <taxon>Bacteria</taxon>
        <taxon>Bacillati</taxon>
        <taxon>Bacillota</taxon>
        <taxon>Bacilli</taxon>
        <taxon>Bacillales</taxon>
        <taxon>Caryophanaceae</taxon>
        <taxon>Jeotgalibacillus</taxon>
    </lineage>
</organism>
<dbReference type="InterPro" id="IPR036526">
    <property type="entry name" value="C-N_Hydrolase_sf"/>
</dbReference>
<dbReference type="CDD" id="cd07583">
    <property type="entry name" value="nitrilase_5"/>
    <property type="match status" value="1"/>
</dbReference>
<evidence type="ECO:0000256" key="1">
    <source>
        <dbReference type="ARBA" id="ARBA00010613"/>
    </source>
</evidence>
<feature type="domain" description="CN hydrolase" evidence="2">
    <location>
        <begin position="3"/>
        <end position="239"/>
    </location>
</feature>
<dbReference type="PANTHER" id="PTHR23088:SF27">
    <property type="entry name" value="DEAMINATED GLUTATHIONE AMIDASE"/>
    <property type="match status" value="1"/>
</dbReference>
<keyword evidence="4" id="KW-1185">Reference proteome</keyword>
<accession>A0A0C2VA70</accession>
<dbReference type="PROSITE" id="PS01227">
    <property type="entry name" value="UPF0012"/>
    <property type="match status" value="1"/>
</dbReference>
<dbReference type="Gene3D" id="3.60.110.10">
    <property type="entry name" value="Carbon-nitrogen hydrolase"/>
    <property type="match status" value="1"/>
</dbReference>
<dbReference type="STRING" id="889306.KP78_22160"/>
<dbReference type="InterPro" id="IPR003010">
    <property type="entry name" value="C-N_Hydrolase"/>
</dbReference>
<dbReference type="PANTHER" id="PTHR23088">
    <property type="entry name" value="NITRILASE-RELATED"/>
    <property type="match status" value="1"/>
</dbReference>
<dbReference type="OrthoDB" id="9811121at2"/>
<dbReference type="Proteomes" id="UP000031938">
    <property type="component" value="Unassembled WGS sequence"/>
</dbReference>
<evidence type="ECO:0000313" key="3">
    <source>
        <dbReference type="EMBL" id="KIL45867.1"/>
    </source>
</evidence>
<dbReference type="PROSITE" id="PS50263">
    <property type="entry name" value="CN_HYDROLASE"/>
    <property type="match status" value="1"/>
</dbReference>
<gene>
    <name evidence="3" type="ORF">KP78_22160</name>
</gene>
<dbReference type="RefSeq" id="WP_041088654.1">
    <property type="nucleotide sequence ID" value="NZ_JXRP01000017.1"/>
</dbReference>
<dbReference type="AlphaFoldDB" id="A0A0C2VA70"/>
<comment type="similarity">
    <text evidence="1">Belongs to the carbon-nitrogen hydrolase superfamily. NIT1/NIT2 family.</text>
</comment>
<protein>
    <submittedName>
        <fullName evidence="3">Hydrolase</fullName>
    </submittedName>
</protein>
<reference evidence="3 4" key="1">
    <citation type="submission" date="2015-01" db="EMBL/GenBank/DDBJ databases">
        <title>Genome sequencing of Jeotgalibacillus soli.</title>
        <authorList>
            <person name="Goh K.M."/>
            <person name="Chan K.-G."/>
            <person name="Yaakop A.S."/>
            <person name="Ee R."/>
            <person name="Gan H.M."/>
            <person name="Chan C.S."/>
        </authorList>
    </citation>
    <scope>NUCLEOTIDE SEQUENCE [LARGE SCALE GENOMIC DNA]</scope>
    <source>
        <strain evidence="3 4">P9</strain>
    </source>
</reference>
<dbReference type="PATRIC" id="fig|889306.3.peg.2229"/>
<evidence type="ECO:0000259" key="2">
    <source>
        <dbReference type="PROSITE" id="PS50263"/>
    </source>
</evidence>
<comment type="caution">
    <text evidence="3">The sequence shown here is derived from an EMBL/GenBank/DDBJ whole genome shotgun (WGS) entry which is preliminary data.</text>
</comment>
<name>A0A0C2VA70_9BACL</name>
<dbReference type="Pfam" id="PF00795">
    <property type="entry name" value="CN_hydrolase"/>
    <property type="match status" value="1"/>
</dbReference>
<proteinExistence type="inferred from homology"/>
<evidence type="ECO:0000313" key="4">
    <source>
        <dbReference type="Proteomes" id="UP000031938"/>
    </source>
</evidence>
<dbReference type="EMBL" id="JXRP01000017">
    <property type="protein sequence ID" value="KIL45867.1"/>
    <property type="molecule type" value="Genomic_DNA"/>
</dbReference>
<dbReference type="InterPro" id="IPR001110">
    <property type="entry name" value="UPF0012_CS"/>
</dbReference>
<dbReference type="SUPFAM" id="SSF56317">
    <property type="entry name" value="Carbon-nitrogen hydrolase"/>
    <property type="match status" value="1"/>
</dbReference>